<keyword evidence="3" id="KW-1185">Reference proteome</keyword>
<dbReference type="InterPro" id="IPR027878">
    <property type="entry name" value="DUF4551"/>
</dbReference>
<dbReference type="EMBL" id="CM015732">
    <property type="protein sequence ID" value="KAF3705240.1"/>
    <property type="molecule type" value="Genomic_DNA"/>
</dbReference>
<organism evidence="2 3">
    <name type="scientific">Channa argus</name>
    <name type="common">Northern snakehead</name>
    <name type="synonym">Ophicephalus argus</name>
    <dbReference type="NCBI Taxonomy" id="215402"/>
    <lineage>
        <taxon>Eukaryota</taxon>
        <taxon>Metazoa</taxon>
        <taxon>Chordata</taxon>
        <taxon>Craniata</taxon>
        <taxon>Vertebrata</taxon>
        <taxon>Euteleostomi</taxon>
        <taxon>Actinopterygii</taxon>
        <taxon>Neopterygii</taxon>
        <taxon>Teleostei</taxon>
        <taxon>Neoteleostei</taxon>
        <taxon>Acanthomorphata</taxon>
        <taxon>Anabantaria</taxon>
        <taxon>Anabantiformes</taxon>
        <taxon>Channoidei</taxon>
        <taxon>Channidae</taxon>
        <taxon>Channa</taxon>
    </lineage>
</organism>
<dbReference type="Pfam" id="PF15087">
    <property type="entry name" value="DUF4551"/>
    <property type="match status" value="1"/>
</dbReference>
<accession>A0A6G1QR88</accession>
<feature type="compositionally biased region" description="Pro residues" evidence="1">
    <location>
        <begin position="187"/>
        <end position="196"/>
    </location>
</feature>
<feature type="region of interest" description="Disordered" evidence="1">
    <location>
        <begin position="169"/>
        <end position="225"/>
    </location>
</feature>
<feature type="compositionally biased region" description="Low complexity" evidence="1">
    <location>
        <begin position="197"/>
        <end position="214"/>
    </location>
</feature>
<reference evidence="3" key="2">
    <citation type="submission" date="2019-02" db="EMBL/GenBank/DDBJ databases">
        <title>Opniocepnalus argus Var Kimnra genome.</title>
        <authorList>
            <person name="Zhou C."/>
            <person name="Xiao S."/>
        </authorList>
    </citation>
    <scope>NUCLEOTIDE SEQUENCE [LARGE SCALE GENOMIC DNA]</scope>
</reference>
<evidence type="ECO:0000313" key="3">
    <source>
        <dbReference type="Proteomes" id="UP000503349"/>
    </source>
</evidence>
<dbReference type="Proteomes" id="UP000503349">
    <property type="component" value="Chromosome 21"/>
</dbReference>
<dbReference type="PANTHER" id="PTHR35354:SF1">
    <property type="entry name" value="RGD1561648"/>
    <property type="match status" value="1"/>
</dbReference>
<dbReference type="OrthoDB" id="6022562at2759"/>
<gene>
    <name evidence="2" type="ORF">EXN66_Car020931</name>
</gene>
<dbReference type="AlphaFoldDB" id="A0A6G1QR88"/>
<reference evidence="2 3" key="1">
    <citation type="submission" date="2019-02" db="EMBL/GenBank/DDBJ databases">
        <title>Opniocepnalus argus genome.</title>
        <authorList>
            <person name="Zhou C."/>
            <person name="Xiao S."/>
        </authorList>
    </citation>
    <scope>NUCLEOTIDE SEQUENCE [LARGE SCALE GENOMIC DNA]</scope>
    <source>
        <strain evidence="2">OARG1902GOOAL</strain>
        <tissue evidence="2">Muscle</tissue>
    </source>
</reference>
<name>A0A6G1QR88_CHAAH</name>
<evidence type="ECO:0000256" key="1">
    <source>
        <dbReference type="SAM" id="MobiDB-lite"/>
    </source>
</evidence>
<feature type="compositionally biased region" description="Polar residues" evidence="1">
    <location>
        <begin position="215"/>
        <end position="224"/>
    </location>
</feature>
<proteinExistence type="predicted"/>
<dbReference type="PANTHER" id="PTHR35354">
    <property type="entry name" value="RGD1561648"/>
    <property type="match status" value="1"/>
</dbReference>
<evidence type="ECO:0000313" key="2">
    <source>
        <dbReference type="EMBL" id="KAF3705240.1"/>
    </source>
</evidence>
<sequence>MARTDSRTLSHPRNIKLDSFLRRNTDRALYERIRACDPCVVVSETINKVYMHVVLTDEGLYVTEFAPRTLTVAVSFRRVRDIELVHDLPDFLSGKARECCQHIRIIYVTENTAGKVQDWLSRGKKEALPSSSTSFQKNSYCPSITRTFEGYPTQRNYSEHRKEVNLLKPTRSVSCPNPETLGLVRVPHPPTQPPSTAPSLYSSTSSPTLPPSVSEQNLRTTGSGQVPGRISSVLSHLLRRDIVNNEEEGEAELHLYAVSQTSRLYLHLQSSWNSFMIRSTLLLDPLYRPRSIGSPAISWERTGHLFSQLSSELLQDEISVETLYLLLQELRTAAQHNITLRRVFWRSSEVCIFLVQTLEDSLHNCQSPSGVYTADQLLLSILIIQTLSVMFRETEIEAARIDLLSAKKGALASRMLMALICDPKIKTHTQGTPTDSNLQALLSEYLDDACSLLFELLVLGHETSRCSSAENFLSVGWILQVLQPHPHLLSFIGYQAQQVVLVLSELQESILRPLQSVLLYQRCCLLLDCLQYNSQLAQYLRSHFREEFRYFVKPSGAQEKLLPCYPISKPTLRQVEHILKLMVHK</sequence>
<protein>
    <submittedName>
        <fullName evidence="2">Uncharacterized protein</fullName>
    </submittedName>
</protein>